<sequence>MARFDSKSLNQLIEKHPIVPVFYHDDIELTREILLACYAGGMRAFEFTNRGEKAGEVFTALYPFVEKNCPEMALGIGTIFHAEQARAFVEAGADFVVQPVITPAVGQYCQDKDIAWYPGASTLNEIFQATQLGAEIVKIFPGNVVGPGFIKSLKGPMPHVKVMVTGGVDPTTDSLLTWFGAGVTAVGIGSQLFPKALLEKRQFEELTKTIVPLMNFVNNL</sequence>
<dbReference type="AlphaFoldDB" id="A0A1I5XXS6"/>
<dbReference type="PANTHER" id="PTHR30246:SF1">
    <property type="entry name" value="2-DEHYDRO-3-DEOXY-6-PHOSPHOGALACTONATE ALDOLASE-RELATED"/>
    <property type="match status" value="1"/>
</dbReference>
<proteinExistence type="inferred from homology"/>
<name>A0A1I5XXS6_9BACT</name>
<reference evidence="6 7" key="1">
    <citation type="submission" date="2016-10" db="EMBL/GenBank/DDBJ databases">
        <authorList>
            <person name="de Groot N.N."/>
        </authorList>
    </citation>
    <scope>NUCLEOTIDE SEQUENCE [LARGE SCALE GENOMIC DNA]</scope>
    <source>
        <strain evidence="7">E92,LMG 26720,CCM 7988</strain>
    </source>
</reference>
<dbReference type="PANTHER" id="PTHR30246">
    <property type="entry name" value="2-KETO-3-DEOXY-6-PHOSPHOGLUCONATE ALDOLASE"/>
    <property type="match status" value="1"/>
</dbReference>
<keyword evidence="7" id="KW-1185">Reference proteome</keyword>
<evidence type="ECO:0000256" key="5">
    <source>
        <dbReference type="ARBA" id="ARBA00023277"/>
    </source>
</evidence>
<dbReference type="STRING" id="1079859.SAMN04515674_11628"/>
<dbReference type="Proteomes" id="UP000199306">
    <property type="component" value="Unassembled WGS sequence"/>
</dbReference>
<dbReference type="InterPro" id="IPR013785">
    <property type="entry name" value="Aldolase_TIM"/>
</dbReference>
<dbReference type="Gene3D" id="3.20.20.70">
    <property type="entry name" value="Aldolase class I"/>
    <property type="match status" value="1"/>
</dbReference>
<evidence type="ECO:0000256" key="2">
    <source>
        <dbReference type="ARBA" id="ARBA00006906"/>
    </source>
</evidence>
<dbReference type="GO" id="GO:0016829">
    <property type="term" value="F:lyase activity"/>
    <property type="evidence" value="ECO:0007669"/>
    <property type="project" value="UniProtKB-KW"/>
</dbReference>
<accession>A0A1I5XXS6</accession>
<dbReference type="SUPFAM" id="SSF51569">
    <property type="entry name" value="Aldolase"/>
    <property type="match status" value="1"/>
</dbReference>
<comment type="pathway">
    <text evidence="1">Carbohydrate acid metabolism.</text>
</comment>
<dbReference type="RefSeq" id="WP_092019162.1">
    <property type="nucleotide sequence ID" value="NZ_FOXH01000016.1"/>
</dbReference>
<dbReference type="InterPro" id="IPR000887">
    <property type="entry name" value="Aldlse_KDPG_KHG"/>
</dbReference>
<comment type="similarity">
    <text evidence="2">Belongs to the KHG/KDPG aldolase family.</text>
</comment>
<evidence type="ECO:0000313" key="7">
    <source>
        <dbReference type="Proteomes" id="UP000199306"/>
    </source>
</evidence>
<evidence type="ECO:0000256" key="1">
    <source>
        <dbReference type="ARBA" id="ARBA00004761"/>
    </source>
</evidence>
<dbReference type="EMBL" id="FOXH01000016">
    <property type="protein sequence ID" value="SFQ36735.1"/>
    <property type="molecule type" value="Genomic_DNA"/>
</dbReference>
<evidence type="ECO:0000256" key="4">
    <source>
        <dbReference type="ARBA" id="ARBA00023239"/>
    </source>
</evidence>
<dbReference type="Pfam" id="PF01081">
    <property type="entry name" value="Aldolase"/>
    <property type="match status" value="1"/>
</dbReference>
<keyword evidence="4" id="KW-0456">Lyase</keyword>
<gene>
    <name evidence="6" type="ORF">SAMN04515674_11628</name>
</gene>
<dbReference type="OrthoDB" id="9802667at2"/>
<organism evidence="6 7">
    <name type="scientific">Pseudarcicella hirudinis</name>
    <dbReference type="NCBI Taxonomy" id="1079859"/>
    <lineage>
        <taxon>Bacteria</taxon>
        <taxon>Pseudomonadati</taxon>
        <taxon>Bacteroidota</taxon>
        <taxon>Cytophagia</taxon>
        <taxon>Cytophagales</taxon>
        <taxon>Flectobacillaceae</taxon>
        <taxon>Pseudarcicella</taxon>
    </lineage>
</organism>
<protein>
    <submittedName>
        <fullName evidence="6">2-keto-3-deoxy-phosphogluconate aldolase</fullName>
    </submittedName>
</protein>
<dbReference type="NCBIfam" id="TIGR01182">
    <property type="entry name" value="eda"/>
    <property type="match status" value="1"/>
</dbReference>
<evidence type="ECO:0000256" key="3">
    <source>
        <dbReference type="ARBA" id="ARBA00011233"/>
    </source>
</evidence>
<comment type="subunit">
    <text evidence="3">Homotrimer.</text>
</comment>
<dbReference type="CDD" id="cd00452">
    <property type="entry name" value="KDPG_aldolase"/>
    <property type="match status" value="1"/>
</dbReference>
<evidence type="ECO:0000313" key="6">
    <source>
        <dbReference type="EMBL" id="SFQ36735.1"/>
    </source>
</evidence>
<keyword evidence="5" id="KW-0119">Carbohydrate metabolism</keyword>